<feature type="chain" id="PRO_5045111104" evidence="2">
    <location>
        <begin position="24"/>
        <end position="325"/>
    </location>
</feature>
<reference evidence="3" key="1">
    <citation type="submission" date="2022-09" db="EMBL/GenBank/DDBJ databases">
        <title>The complete genome of Acidovorax sp. 5MLIR.</title>
        <authorList>
            <person name="Liu L."/>
            <person name="Yue J."/>
            <person name="Yang F."/>
            <person name="Yuan J."/>
            <person name="Li L."/>
        </authorList>
    </citation>
    <scope>NUCLEOTIDE SEQUENCE</scope>
    <source>
        <strain evidence="3">5MLIR</strain>
    </source>
</reference>
<gene>
    <name evidence="3" type="ORF">M9799_13430</name>
</gene>
<dbReference type="Proteomes" id="UP001162800">
    <property type="component" value="Chromosome"/>
</dbReference>
<dbReference type="InterPro" id="IPR042100">
    <property type="entry name" value="Bug_dom1"/>
</dbReference>
<evidence type="ECO:0000313" key="3">
    <source>
        <dbReference type="EMBL" id="UYG51084.1"/>
    </source>
</evidence>
<dbReference type="RefSeq" id="WP_231044979.1">
    <property type="nucleotide sequence ID" value="NZ_CP106881.1"/>
</dbReference>
<organism evidence="3 4">
    <name type="scientific">Comamonas endophytica</name>
    <dbReference type="NCBI Taxonomy" id="2949090"/>
    <lineage>
        <taxon>Bacteria</taxon>
        <taxon>Pseudomonadati</taxon>
        <taxon>Pseudomonadota</taxon>
        <taxon>Betaproteobacteria</taxon>
        <taxon>Burkholderiales</taxon>
        <taxon>Comamonadaceae</taxon>
        <taxon>Comamonas</taxon>
    </lineage>
</organism>
<dbReference type="Pfam" id="PF03401">
    <property type="entry name" value="TctC"/>
    <property type="match status" value="1"/>
</dbReference>
<feature type="signal peptide" evidence="2">
    <location>
        <begin position="1"/>
        <end position="23"/>
    </location>
</feature>
<name>A0ABY6G7S8_9BURK</name>
<dbReference type="InterPro" id="IPR005064">
    <property type="entry name" value="BUG"/>
</dbReference>
<keyword evidence="4" id="KW-1185">Reference proteome</keyword>
<protein>
    <submittedName>
        <fullName evidence="3">Tripartite tricarboxylate transporter substrate binding protein</fullName>
    </submittedName>
</protein>
<keyword evidence="2" id="KW-0732">Signal</keyword>
<dbReference type="CDD" id="cd13578">
    <property type="entry name" value="PBP2_Bug27"/>
    <property type="match status" value="1"/>
</dbReference>
<dbReference type="EMBL" id="CP106881">
    <property type="protein sequence ID" value="UYG51084.1"/>
    <property type="molecule type" value="Genomic_DNA"/>
</dbReference>
<dbReference type="Gene3D" id="3.40.190.150">
    <property type="entry name" value="Bordetella uptake gene, domain 1"/>
    <property type="match status" value="1"/>
</dbReference>
<dbReference type="SUPFAM" id="SSF53850">
    <property type="entry name" value="Periplasmic binding protein-like II"/>
    <property type="match status" value="1"/>
</dbReference>
<evidence type="ECO:0000313" key="4">
    <source>
        <dbReference type="Proteomes" id="UP001162800"/>
    </source>
</evidence>
<dbReference type="PANTHER" id="PTHR42928">
    <property type="entry name" value="TRICARBOXYLATE-BINDING PROTEIN"/>
    <property type="match status" value="1"/>
</dbReference>
<evidence type="ECO:0000256" key="2">
    <source>
        <dbReference type="SAM" id="SignalP"/>
    </source>
</evidence>
<sequence length="325" mass="34187">MRRTFLRAALSCFALALPFAASAQEGTAYPSKSVRLIVPFPPGGGTDAIARALADRMAVDLKQSFVIENKPGAGGILGADATARSPADGYTLFVGTNSSLVTNKFLYSKLPYDPDGFELIGLVGITPLVVVINPSVPARNIPELVAYAKANPGKLSYASFGAGTTSHLAAELFKQRAGIDMLHVPYKGAAEALPAIIGGQVSVYFDTIVSSIPHVKSGKLLALGVTSAKRSQTLPNVPSVAEQGYPGYEMFPWYGLVAPKGTPKDVMEKLRASLARALADPKLIERLGPTGAEVTPMTAAEFHEFVRVDTGKTEKVVKAAGVTLN</sequence>
<proteinExistence type="inferred from homology"/>
<dbReference type="Gene3D" id="3.40.190.10">
    <property type="entry name" value="Periplasmic binding protein-like II"/>
    <property type="match status" value="1"/>
</dbReference>
<comment type="similarity">
    <text evidence="1">Belongs to the UPF0065 (bug) family.</text>
</comment>
<evidence type="ECO:0000256" key="1">
    <source>
        <dbReference type="ARBA" id="ARBA00006987"/>
    </source>
</evidence>
<dbReference type="PIRSF" id="PIRSF017082">
    <property type="entry name" value="YflP"/>
    <property type="match status" value="1"/>
</dbReference>
<dbReference type="PANTHER" id="PTHR42928:SF5">
    <property type="entry name" value="BLR1237 PROTEIN"/>
    <property type="match status" value="1"/>
</dbReference>
<accession>A0ABY6G7S8</accession>